<evidence type="ECO:0000313" key="4">
    <source>
        <dbReference type="Proteomes" id="UP001597097"/>
    </source>
</evidence>
<name>A0ABW4GIB5_9ACTN</name>
<evidence type="ECO:0000313" key="3">
    <source>
        <dbReference type="EMBL" id="MFD1542495.1"/>
    </source>
</evidence>
<keyword evidence="2" id="KW-1133">Transmembrane helix</keyword>
<keyword evidence="2" id="KW-0472">Membrane</keyword>
<evidence type="ECO:0008006" key="5">
    <source>
        <dbReference type="Google" id="ProtNLM"/>
    </source>
</evidence>
<protein>
    <recommendedName>
        <fullName evidence="5">DUF3558 domain-containing protein</fullName>
    </recommendedName>
</protein>
<dbReference type="RefSeq" id="WP_219531480.1">
    <property type="nucleotide sequence ID" value="NZ_JAHKRM010000011.1"/>
</dbReference>
<keyword evidence="4" id="KW-1185">Reference proteome</keyword>
<feature type="compositionally biased region" description="Basic and acidic residues" evidence="1">
    <location>
        <begin position="1"/>
        <end position="10"/>
    </location>
</feature>
<organism evidence="3 4">
    <name type="scientific">Nonomuraea guangzhouensis</name>
    <dbReference type="NCBI Taxonomy" id="1291555"/>
    <lineage>
        <taxon>Bacteria</taxon>
        <taxon>Bacillati</taxon>
        <taxon>Actinomycetota</taxon>
        <taxon>Actinomycetes</taxon>
        <taxon>Streptosporangiales</taxon>
        <taxon>Streptosporangiaceae</taxon>
        <taxon>Nonomuraea</taxon>
    </lineage>
</organism>
<comment type="caution">
    <text evidence="3">The sequence shown here is derived from an EMBL/GenBank/DDBJ whole genome shotgun (WGS) entry which is preliminary data.</text>
</comment>
<evidence type="ECO:0000256" key="2">
    <source>
        <dbReference type="SAM" id="Phobius"/>
    </source>
</evidence>
<dbReference type="Proteomes" id="UP001597097">
    <property type="component" value="Unassembled WGS sequence"/>
</dbReference>
<evidence type="ECO:0000256" key="1">
    <source>
        <dbReference type="SAM" id="MobiDB-lite"/>
    </source>
</evidence>
<dbReference type="EMBL" id="JBHUCM010000031">
    <property type="protein sequence ID" value="MFD1542495.1"/>
    <property type="molecule type" value="Genomic_DNA"/>
</dbReference>
<sequence length="310" mass="33014">MGFPDERDTSTESTPRRSRRARDTAEPSGTRNPFEPVAASSSRRAKDKDKAPAAAEPAAEPVARSRTWSPYDEGKRSRGPLWATLGGLAVLGVFVAGLVVMFKSGDSQQAQTEAARRTSAPLPSAPPGKYSYASDRKTDPDPLTVKELFATKKVTVAGRSYTMTTTSKVKKCADGATGGKIQKALKSGKCTQIIRATFRDKAGKVMGTVGVANLTSTKAATKVRSVGSKTDYVKPLAGKDSLTKSLGTGSGGTQIWMYGHYAVMIWFQNKDGSKPDKKGQKKLFQAVDDITKATVFKALDARTLTGHSGA</sequence>
<reference evidence="4" key="1">
    <citation type="journal article" date="2019" name="Int. J. Syst. Evol. Microbiol.">
        <title>The Global Catalogue of Microorganisms (GCM) 10K type strain sequencing project: providing services to taxonomists for standard genome sequencing and annotation.</title>
        <authorList>
            <consortium name="The Broad Institute Genomics Platform"/>
            <consortium name="The Broad Institute Genome Sequencing Center for Infectious Disease"/>
            <person name="Wu L."/>
            <person name="Ma J."/>
        </authorList>
    </citation>
    <scope>NUCLEOTIDE SEQUENCE [LARGE SCALE GENOMIC DNA]</scope>
    <source>
        <strain evidence="4">CGMCC 1.15399</strain>
    </source>
</reference>
<proteinExistence type="predicted"/>
<accession>A0ABW4GIB5</accession>
<feature type="region of interest" description="Disordered" evidence="1">
    <location>
        <begin position="1"/>
        <end position="75"/>
    </location>
</feature>
<feature type="transmembrane region" description="Helical" evidence="2">
    <location>
        <begin position="81"/>
        <end position="102"/>
    </location>
</feature>
<feature type="compositionally biased region" description="Low complexity" evidence="1">
    <location>
        <begin position="52"/>
        <end position="61"/>
    </location>
</feature>
<gene>
    <name evidence="3" type="ORF">ACFSJ0_35950</name>
</gene>
<feature type="region of interest" description="Disordered" evidence="1">
    <location>
        <begin position="111"/>
        <end position="138"/>
    </location>
</feature>
<keyword evidence="2" id="KW-0812">Transmembrane</keyword>